<name>A0A937FZG4_9BACT</name>
<dbReference type="EMBL" id="JAEUGD010000066">
    <property type="protein sequence ID" value="MBL6449019.1"/>
    <property type="molecule type" value="Genomic_DNA"/>
</dbReference>
<dbReference type="RefSeq" id="WP_202858554.1">
    <property type="nucleotide sequence ID" value="NZ_JAEUGD010000066.1"/>
</dbReference>
<dbReference type="AlphaFoldDB" id="A0A937FZG4"/>
<dbReference type="Proteomes" id="UP000614216">
    <property type="component" value="Unassembled WGS sequence"/>
</dbReference>
<sequence length="152" mass="18062">MELKIQHKSDFFDQASWEQLYVITNYWKSDLCFYGDETSFLKHLVGKYSIWLTVSDNIEWVQQVTEKLNVCERFKDDLLATIARHMGHIRGMVENPFVHNEQKFREEHAQLEEDVVDYVKSHRSLKKQVFTITEKVVESEKLHNLLGQNNNS</sequence>
<evidence type="ECO:0000313" key="1">
    <source>
        <dbReference type="EMBL" id="MBL6449019.1"/>
    </source>
</evidence>
<reference evidence="1" key="1">
    <citation type="submission" date="2021-01" db="EMBL/GenBank/DDBJ databases">
        <title>Fulvivirga kasyanovii gen. nov., sp nov., a novel member of the phylum Bacteroidetes isolated from seawater in a mussel farm.</title>
        <authorList>
            <person name="Zhao L.-H."/>
            <person name="Wang Z.-J."/>
        </authorList>
    </citation>
    <scope>NUCLEOTIDE SEQUENCE</scope>
    <source>
        <strain evidence="1">29W222</strain>
    </source>
</reference>
<keyword evidence="2" id="KW-1185">Reference proteome</keyword>
<proteinExistence type="predicted"/>
<evidence type="ECO:0000313" key="2">
    <source>
        <dbReference type="Proteomes" id="UP000614216"/>
    </source>
</evidence>
<protein>
    <submittedName>
        <fullName evidence="1">Uncharacterized protein</fullName>
    </submittedName>
</protein>
<comment type="caution">
    <text evidence="1">The sequence shown here is derived from an EMBL/GenBank/DDBJ whole genome shotgun (WGS) entry which is preliminary data.</text>
</comment>
<accession>A0A937FZG4</accession>
<gene>
    <name evidence="1" type="ORF">JMN32_22095</name>
</gene>
<organism evidence="1 2">
    <name type="scientific">Fulvivirga marina</name>
    <dbReference type="NCBI Taxonomy" id="2494733"/>
    <lineage>
        <taxon>Bacteria</taxon>
        <taxon>Pseudomonadati</taxon>
        <taxon>Bacteroidota</taxon>
        <taxon>Cytophagia</taxon>
        <taxon>Cytophagales</taxon>
        <taxon>Fulvivirgaceae</taxon>
        <taxon>Fulvivirga</taxon>
    </lineage>
</organism>